<evidence type="ECO:0000256" key="1">
    <source>
        <dbReference type="SAM" id="MobiDB-lite"/>
    </source>
</evidence>
<gene>
    <name evidence="2" type="ORF">J2T09_002985</name>
</gene>
<proteinExistence type="predicted"/>
<sequence length="158" mass="17923">MTETEIGSAGRAKQRREGFWRRHENGAPPTEEWEREALATNWPSHEPDPPLLPWPVPEPGWPDRTAFLAALERITERADAIGCRGYSHCRLCGQRNGSVEYHLSGWAWPEGFAHYIACHEVRPSVDFERFVLAGETTDIEDNLHGQSDETGRLDGGRF</sequence>
<keyword evidence="3" id="KW-1185">Reference proteome</keyword>
<organism evidence="2 3">
    <name type="scientific">Neorhizobium huautlense</name>
    <dbReference type="NCBI Taxonomy" id="67774"/>
    <lineage>
        <taxon>Bacteria</taxon>
        <taxon>Pseudomonadati</taxon>
        <taxon>Pseudomonadota</taxon>
        <taxon>Alphaproteobacteria</taxon>
        <taxon>Hyphomicrobiales</taxon>
        <taxon>Rhizobiaceae</taxon>
        <taxon>Rhizobium/Agrobacterium group</taxon>
        <taxon>Neorhizobium</taxon>
    </lineage>
</organism>
<name>A0ABT9PVT9_9HYPH</name>
<comment type="caution">
    <text evidence="2">The sequence shown here is derived from an EMBL/GenBank/DDBJ whole genome shotgun (WGS) entry which is preliminary data.</text>
</comment>
<dbReference type="EMBL" id="JAUSRF010000009">
    <property type="protein sequence ID" value="MDP9838218.1"/>
    <property type="molecule type" value="Genomic_DNA"/>
</dbReference>
<feature type="region of interest" description="Disordered" evidence="1">
    <location>
        <begin position="1"/>
        <end position="37"/>
    </location>
</feature>
<evidence type="ECO:0000313" key="3">
    <source>
        <dbReference type="Proteomes" id="UP001241472"/>
    </source>
</evidence>
<evidence type="ECO:0000313" key="2">
    <source>
        <dbReference type="EMBL" id="MDP9838218.1"/>
    </source>
</evidence>
<dbReference type="RefSeq" id="WP_306835894.1">
    <property type="nucleotide sequence ID" value="NZ_JAUSRF010000009.1"/>
</dbReference>
<accession>A0ABT9PVT9</accession>
<feature type="compositionally biased region" description="Basic and acidic residues" evidence="1">
    <location>
        <begin position="15"/>
        <end position="25"/>
    </location>
</feature>
<reference evidence="2 3" key="1">
    <citation type="submission" date="2023-07" db="EMBL/GenBank/DDBJ databases">
        <title>Sorghum-associated microbial communities from plants grown in Nebraska, USA.</title>
        <authorList>
            <person name="Schachtman D."/>
        </authorList>
    </citation>
    <scope>NUCLEOTIDE SEQUENCE [LARGE SCALE GENOMIC DNA]</scope>
    <source>
        <strain evidence="2 3">DS1307</strain>
    </source>
</reference>
<dbReference type="Proteomes" id="UP001241472">
    <property type="component" value="Unassembled WGS sequence"/>
</dbReference>
<protein>
    <submittedName>
        <fullName evidence="2">Uncharacterized protein</fullName>
    </submittedName>
</protein>